<dbReference type="RefSeq" id="WP_344468283.1">
    <property type="nucleotide sequence ID" value="NZ_BAAANT010000037.1"/>
</dbReference>
<comment type="caution">
    <text evidence="1">The sequence shown here is derived from an EMBL/GenBank/DDBJ whole genome shotgun (WGS) entry which is preliminary data.</text>
</comment>
<sequence>MTTPAAAVEPLTFELFLASLGGDAGAAGPEWLKGVGEALFEVMAADAGREWARRVHRELVRLDGEVPFTVVHDWHHRSVQPVLAEASTRRGGDAARHRAVADLHERASNGERVGEPAWTAALGPALREMYGYAYPYADAYAAAASAAGAYASANGYGEDEAAAYGASYAELNTEANARAHADANALANAPAVARALAASDPAAYAATYPAARVRAVVRAYAEQDRTSAGDVGARLADGLADSLARAAAV</sequence>
<organism evidence="1 2">
    <name type="scientific">Kitasatospora kazusensis</name>
    <dbReference type="NCBI Taxonomy" id="407974"/>
    <lineage>
        <taxon>Bacteria</taxon>
        <taxon>Bacillati</taxon>
        <taxon>Actinomycetota</taxon>
        <taxon>Actinomycetes</taxon>
        <taxon>Kitasatosporales</taxon>
        <taxon>Streptomycetaceae</taxon>
        <taxon>Kitasatospora</taxon>
    </lineage>
</organism>
<evidence type="ECO:0008006" key="3">
    <source>
        <dbReference type="Google" id="ProtNLM"/>
    </source>
</evidence>
<reference evidence="2" key="1">
    <citation type="journal article" date="2019" name="Int. J. Syst. Evol. Microbiol.">
        <title>The Global Catalogue of Microorganisms (GCM) 10K type strain sequencing project: providing services to taxonomists for standard genome sequencing and annotation.</title>
        <authorList>
            <consortium name="The Broad Institute Genomics Platform"/>
            <consortium name="The Broad Institute Genome Sequencing Center for Infectious Disease"/>
            <person name="Wu L."/>
            <person name="Ma J."/>
        </authorList>
    </citation>
    <scope>NUCLEOTIDE SEQUENCE [LARGE SCALE GENOMIC DNA]</scope>
    <source>
        <strain evidence="2">JCM 14560</strain>
    </source>
</reference>
<proteinExistence type="predicted"/>
<gene>
    <name evidence="1" type="ORF">GCM10009760_50860</name>
</gene>
<dbReference type="Proteomes" id="UP001422759">
    <property type="component" value="Unassembled WGS sequence"/>
</dbReference>
<dbReference type="EMBL" id="BAAANT010000037">
    <property type="protein sequence ID" value="GAA2153294.1"/>
    <property type="molecule type" value="Genomic_DNA"/>
</dbReference>
<protein>
    <recommendedName>
        <fullName evidence="3">SpcZ</fullName>
    </recommendedName>
</protein>
<accession>A0ABP5LSU9</accession>
<keyword evidence="2" id="KW-1185">Reference proteome</keyword>
<name>A0ABP5LSU9_9ACTN</name>
<evidence type="ECO:0000313" key="2">
    <source>
        <dbReference type="Proteomes" id="UP001422759"/>
    </source>
</evidence>
<evidence type="ECO:0000313" key="1">
    <source>
        <dbReference type="EMBL" id="GAA2153294.1"/>
    </source>
</evidence>